<name>A0A0Q9X9Z8_DROMO</name>
<dbReference type="Proteomes" id="UP000009192">
    <property type="component" value="Unassembled WGS sequence"/>
</dbReference>
<feature type="chain" id="PRO_5006387687" evidence="1">
    <location>
        <begin position="26"/>
        <end position="60"/>
    </location>
</feature>
<evidence type="ECO:0000313" key="3">
    <source>
        <dbReference type="Proteomes" id="UP000009192"/>
    </source>
</evidence>
<organism evidence="2 3">
    <name type="scientific">Drosophila mojavensis</name>
    <name type="common">Fruit fly</name>
    <dbReference type="NCBI Taxonomy" id="7230"/>
    <lineage>
        <taxon>Eukaryota</taxon>
        <taxon>Metazoa</taxon>
        <taxon>Ecdysozoa</taxon>
        <taxon>Arthropoda</taxon>
        <taxon>Hexapoda</taxon>
        <taxon>Insecta</taxon>
        <taxon>Pterygota</taxon>
        <taxon>Neoptera</taxon>
        <taxon>Endopterygota</taxon>
        <taxon>Diptera</taxon>
        <taxon>Brachycera</taxon>
        <taxon>Muscomorpha</taxon>
        <taxon>Ephydroidea</taxon>
        <taxon>Drosophilidae</taxon>
        <taxon>Drosophila</taxon>
    </lineage>
</organism>
<protein>
    <submittedName>
        <fullName evidence="2">Uncharacterized protein</fullName>
    </submittedName>
</protein>
<dbReference type="AlphaFoldDB" id="A0A0Q9X9Z8"/>
<feature type="signal peptide" evidence="1">
    <location>
        <begin position="1"/>
        <end position="25"/>
    </location>
</feature>
<gene>
    <name evidence="2" type="primary">Dmoj\GI26626</name>
    <name evidence="2" type="ORF">Dmoj_GI26626</name>
</gene>
<reference evidence="2 3" key="1">
    <citation type="journal article" date="2007" name="Nature">
        <title>Evolution of genes and genomes on the Drosophila phylogeny.</title>
        <authorList>
            <consortium name="Drosophila 12 Genomes Consortium"/>
            <person name="Clark A.G."/>
            <person name="Eisen M.B."/>
            <person name="Smith D.R."/>
            <person name="Bergman C.M."/>
            <person name="Oliver B."/>
            <person name="Markow T.A."/>
            <person name="Kaufman T.C."/>
            <person name="Kellis M."/>
            <person name="Gelbart W."/>
            <person name="Iyer V.N."/>
            <person name="Pollard D.A."/>
            <person name="Sackton T.B."/>
            <person name="Larracuente A.M."/>
            <person name="Singh N.D."/>
            <person name="Abad J.P."/>
            <person name="Abt D.N."/>
            <person name="Adryan B."/>
            <person name="Aguade M."/>
            <person name="Akashi H."/>
            <person name="Anderson W.W."/>
            <person name="Aquadro C.F."/>
            <person name="Ardell D.H."/>
            <person name="Arguello R."/>
            <person name="Artieri C.G."/>
            <person name="Barbash D.A."/>
            <person name="Barker D."/>
            <person name="Barsanti P."/>
            <person name="Batterham P."/>
            <person name="Batzoglou S."/>
            <person name="Begun D."/>
            <person name="Bhutkar A."/>
            <person name="Blanco E."/>
            <person name="Bosak S.A."/>
            <person name="Bradley R.K."/>
            <person name="Brand A.D."/>
            <person name="Brent M.R."/>
            <person name="Brooks A.N."/>
            <person name="Brown R.H."/>
            <person name="Butlin R.K."/>
            <person name="Caggese C."/>
            <person name="Calvi B.R."/>
            <person name="Bernardo de Carvalho A."/>
            <person name="Caspi A."/>
            <person name="Castrezana S."/>
            <person name="Celniker S.E."/>
            <person name="Chang J.L."/>
            <person name="Chapple C."/>
            <person name="Chatterji S."/>
            <person name="Chinwalla A."/>
            <person name="Civetta A."/>
            <person name="Clifton S.W."/>
            <person name="Comeron J.M."/>
            <person name="Costello J.C."/>
            <person name="Coyne J.A."/>
            <person name="Daub J."/>
            <person name="David R.G."/>
            <person name="Delcher A.L."/>
            <person name="Delehaunty K."/>
            <person name="Do C.B."/>
            <person name="Ebling H."/>
            <person name="Edwards K."/>
            <person name="Eickbush T."/>
            <person name="Evans J.D."/>
            <person name="Filipski A."/>
            <person name="Findeiss S."/>
            <person name="Freyhult E."/>
            <person name="Fulton L."/>
            <person name="Fulton R."/>
            <person name="Garcia A.C."/>
            <person name="Gardiner A."/>
            <person name="Garfield D.A."/>
            <person name="Garvin B.E."/>
            <person name="Gibson G."/>
            <person name="Gilbert D."/>
            <person name="Gnerre S."/>
            <person name="Godfrey J."/>
            <person name="Good R."/>
            <person name="Gotea V."/>
            <person name="Gravely B."/>
            <person name="Greenberg A.J."/>
            <person name="Griffiths-Jones S."/>
            <person name="Gross S."/>
            <person name="Guigo R."/>
            <person name="Gustafson E.A."/>
            <person name="Haerty W."/>
            <person name="Hahn M.W."/>
            <person name="Halligan D.L."/>
            <person name="Halpern A.L."/>
            <person name="Halter G.M."/>
            <person name="Han M.V."/>
            <person name="Heger A."/>
            <person name="Hillier L."/>
            <person name="Hinrichs A.S."/>
            <person name="Holmes I."/>
            <person name="Hoskins R.A."/>
            <person name="Hubisz M.J."/>
            <person name="Hultmark D."/>
            <person name="Huntley M.A."/>
            <person name="Jaffe D.B."/>
            <person name="Jagadeeshan S."/>
            <person name="Jeck W.R."/>
            <person name="Johnson J."/>
            <person name="Jones C.D."/>
            <person name="Jordan W.C."/>
            <person name="Karpen G.H."/>
            <person name="Kataoka E."/>
            <person name="Keightley P.D."/>
            <person name="Kheradpour P."/>
            <person name="Kirkness E.F."/>
            <person name="Koerich L.B."/>
            <person name="Kristiansen K."/>
            <person name="Kudrna D."/>
            <person name="Kulathinal R.J."/>
            <person name="Kumar S."/>
            <person name="Kwok R."/>
            <person name="Lander E."/>
            <person name="Langley C.H."/>
            <person name="Lapoint R."/>
            <person name="Lazzaro B.P."/>
            <person name="Lee S.J."/>
            <person name="Levesque L."/>
            <person name="Li R."/>
            <person name="Lin C.F."/>
            <person name="Lin M.F."/>
            <person name="Lindblad-Toh K."/>
            <person name="Llopart A."/>
            <person name="Long M."/>
            <person name="Low L."/>
            <person name="Lozovsky E."/>
            <person name="Lu J."/>
            <person name="Luo M."/>
            <person name="Machado C.A."/>
            <person name="Makalowski W."/>
            <person name="Marzo M."/>
            <person name="Matsuda M."/>
            <person name="Matzkin L."/>
            <person name="McAllister B."/>
            <person name="McBride C.S."/>
            <person name="McKernan B."/>
            <person name="McKernan K."/>
            <person name="Mendez-Lago M."/>
            <person name="Minx P."/>
            <person name="Mollenhauer M.U."/>
            <person name="Montooth K."/>
            <person name="Mount S.M."/>
            <person name="Mu X."/>
            <person name="Myers E."/>
            <person name="Negre B."/>
            <person name="Newfeld S."/>
            <person name="Nielsen R."/>
            <person name="Noor M.A."/>
            <person name="O'Grady P."/>
            <person name="Pachter L."/>
            <person name="Papaceit M."/>
            <person name="Parisi M.J."/>
            <person name="Parisi M."/>
            <person name="Parts L."/>
            <person name="Pedersen J.S."/>
            <person name="Pesole G."/>
            <person name="Phillippy A.M."/>
            <person name="Ponting C.P."/>
            <person name="Pop M."/>
            <person name="Porcelli D."/>
            <person name="Powell J.R."/>
            <person name="Prohaska S."/>
            <person name="Pruitt K."/>
            <person name="Puig M."/>
            <person name="Quesneville H."/>
            <person name="Ram K.R."/>
            <person name="Rand D."/>
            <person name="Rasmussen M.D."/>
            <person name="Reed L.K."/>
            <person name="Reenan R."/>
            <person name="Reily A."/>
            <person name="Remington K.A."/>
            <person name="Rieger T.T."/>
            <person name="Ritchie M.G."/>
            <person name="Robin C."/>
            <person name="Rogers Y.H."/>
            <person name="Rohde C."/>
            <person name="Rozas J."/>
            <person name="Rubenfield M.J."/>
            <person name="Ruiz A."/>
            <person name="Russo S."/>
            <person name="Salzberg S.L."/>
            <person name="Sanchez-Gracia A."/>
            <person name="Saranga D.J."/>
            <person name="Sato H."/>
            <person name="Schaeffer S.W."/>
            <person name="Schatz M.C."/>
            <person name="Schlenke T."/>
            <person name="Schwartz R."/>
            <person name="Segarra C."/>
            <person name="Singh R.S."/>
            <person name="Sirot L."/>
            <person name="Sirota M."/>
            <person name="Sisneros N.B."/>
            <person name="Smith C.D."/>
            <person name="Smith T.F."/>
            <person name="Spieth J."/>
            <person name="Stage D.E."/>
            <person name="Stark A."/>
            <person name="Stephan W."/>
            <person name="Strausberg R.L."/>
            <person name="Strempel S."/>
            <person name="Sturgill D."/>
            <person name="Sutton G."/>
            <person name="Sutton G.G."/>
            <person name="Tao W."/>
            <person name="Teichmann S."/>
            <person name="Tobari Y.N."/>
            <person name="Tomimura Y."/>
            <person name="Tsolas J.M."/>
            <person name="Valente V.L."/>
            <person name="Venter E."/>
            <person name="Venter J.C."/>
            <person name="Vicario S."/>
            <person name="Vieira F.G."/>
            <person name="Vilella A.J."/>
            <person name="Villasante A."/>
            <person name="Walenz B."/>
            <person name="Wang J."/>
            <person name="Wasserman M."/>
            <person name="Watts T."/>
            <person name="Wilson D."/>
            <person name="Wilson R.K."/>
            <person name="Wing R.A."/>
            <person name="Wolfner M.F."/>
            <person name="Wong A."/>
            <person name="Wong G.K."/>
            <person name="Wu C.I."/>
            <person name="Wu G."/>
            <person name="Yamamoto D."/>
            <person name="Yang H.P."/>
            <person name="Yang S.P."/>
            <person name="Yorke J.A."/>
            <person name="Yoshida K."/>
            <person name="Zdobnov E."/>
            <person name="Zhang P."/>
            <person name="Zhang Y."/>
            <person name="Zimin A.V."/>
            <person name="Baldwin J."/>
            <person name="Abdouelleil A."/>
            <person name="Abdulkadir J."/>
            <person name="Abebe A."/>
            <person name="Abera B."/>
            <person name="Abreu J."/>
            <person name="Acer S.C."/>
            <person name="Aftuck L."/>
            <person name="Alexander A."/>
            <person name="An P."/>
            <person name="Anderson E."/>
            <person name="Anderson S."/>
            <person name="Arachi H."/>
            <person name="Azer M."/>
            <person name="Bachantsang P."/>
            <person name="Barry A."/>
            <person name="Bayul T."/>
            <person name="Berlin A."/>
            <person name="Bessette D."/>
            <person name="Bloom T."/>
            <person name="Blye J."/>
            <person name="Boguslavskiy L."/>
            <person name="Bonnet C."/>
            <person name="Boukhgalter B."/>
            <person name="Bourzgui I."/>
            <person name="Brown A."/>
            <person name="Cahill P."/>
            <person name="Channer S."/>
            <person name="Cheshatsang Y."/>
            <person name="Chuda L."/>
            <person name="Citroen M."/>
            <person name="Collymore A."/>
            <person name="Cooke P."/>
            <person name="Costello M."/>
            <person name="D'Aco K."/>
            <person name="Daza R."/>
            <person name="De Haan G."/>
            <person name="DeGray S."/>
            <person name="DeMaso C."/>
            <person name="Dhargay N."/>
            <person name="Dooley K."/>
            <person name="Dooley E."/>
            <person name="Doricent M."/>
            <person name="Dorje P."/>
            <person name="Dorjee K."/>
            <person name="Dupes A."/>
            <person name="Elong R."/>
            <person name="Falk J."/>
            <person name="Farina A."/>
            <person name="Faro S."/>
            <person name="Ferguson D."/>
            <person name="Fisher S."/>
            <person name="Foley C.D."/>
            <person name="Franke A."/>
            <person name="Friedrich D."/>
            <person name="Gadbois L."/>
            <person name="Gearin G."/>
            <person name="Gearin C.R."/>
            <person name="Giannoukos G."/>
            <person name="Goode T."/>
            <person name="Graham J."/>
            <person name="Grandbois E."/>
            <person name="Grewal S."/>
            <person name="Gyaltsen K."/>
            <person name="Hafez N."/>
            <person name="Hagos B."/>
            <person name="Hall J."/>
            <person name="Henson C."/>
            <person name="Hollinger A."/>
            <person name="Honan T."/>
            <person name="Huard M.D."/>
            <person name="Hughes L."/>
            <person name="Hurhula B."/>
            <person name="Husby M.E."/>
            <person name="Kamat A."/>
            <person name="Kanga B."/>
            <person name="Kashin S."/>
            <person name="Khazanovich D."/>
            <person name="Kisner P."/>
            <person name="Lance K."/>
            <person name="Lara M."/>
            <person name="Lee W."/>
            <person name="Lennon N."/>
            <person name="Letendre F."/>
            <person name="LeVine R."/>
            <person name="Lipovsky A."/>
            <person name="Liu X."/>
            <person name="Liu J."/>
            <person name="Liu S."/>
            <person name="Lokyitsang T."/>
            <person name="Lokyitsang Y."/>
            <person name="Lubonja R."/>
            <person name="Lui A."/>
            <person name="MacDonald P."/>
            <person name="Magnisalis V."/>
            <person name="Maru K."/>
            <person name="Matthews C."/>
            <person name="McCusker W."/>
            <person name="McDonough S."/>
            <person name="Mehta T."/>
            <person name="Meldrim J."/>
            <person name="Meneus L."/>
            <person name="Mihai O."/>
            <person name="Mihalev A."/>
            <person name="Mihova T."/>
            <person name="Mittelman R."/>
            <person name="Mlenga V."/>
            <person name="Montmayeur A."/>
            <person name="Mulrain L."/>
            <person name="Navidi A."/>
            <person name="Naylor J."/>
            <person name="Negash T."/>
            <person name="Nguyen T."/>
            <person name="Nguyen N."/>
            <person name="Nicol R."/>
            <person name="Norbu C."/>
            <person name="Norbu N."/>
            <person name="Novod N."/>
            <person name="O'Neill B."/>
            <person name="Osman S."/>
            <person name="Markiewicz E."/>
            <person name="Oyono O.L."/>
            <person name="Patti C."/>
            <person name="Phunkhang P."/>
            <person name="Pierre F."/>
            <person name="Priest M."/>
            <person name="Raghuraman S."/>
            <person name="Rege F."/>
            <person name="Reyes R."/>
            <person name="Rise C."/>
            <person name="Rogov P."/>
            <person name="Ross K."/>
            <person name="Ryan E."/>
            <person name="Settipalli S."/>
            <person name="Shea T."/>
            <person name="Sherpa N."/>
            <person name="Shi L."/>
            <person name="Shih D."/>
            <person name="Sparrow T."/>
            <person name="Spaulding J."/>
            <person name="Stalker J."/>
            <person name="Stange-Thomann N."/>
            <person name="Stavropoulos S."/>
            <person name="Stone C."/>
            <person name="Strader C."/>
            <person name="Tesfaye S."/>
            <person name="Thomson T."/>
            <person name="Thoulutsang Y."/>
            <person name="Thoulutsang D."/>
            <person name="Topham K."/>
            <person name="Topping I."/>
            <person name="Tsamla T."/>
            <person name="Vassiliev H."/>
            <person name="Vo A."/>
            <person name="Wangchuk T."/>
            <person name="Wangdi T."/>
            <person name="Weiand M."/>
            <person name="Wilkinson J."/>
            <person name="Wilson A."/>
            <person name="Yadav S."/>
            <person name="Young G."/>
            <person name="Yu Q."/>
            <person name="Zembek L."/>
            <person name="Zhong D."/>
            <person name="Zimmer A."/>
            <person name="Zwirko Z."/>
            <person name="Jaffe D.B."/>
            <person name="Alvarez P."/>
            <person name="Brockman W."/>
            <person name="Butler J."/>
            <person name="Chin C."/>
            <person name="Gnerre S."/>
            <person name="Grabherr M."/>
            <person name="Kleber M."/>
            <person name="Mauceli E."/>
            <person name="MacCallum I."/>
        </authorList>
    </citation>
    <scope>NUCLEOTIDE SEQUENCE [LARGE SCALE GENOMIC DNA]</scope>
    <source>
        <strain evidence="3">Tucson 15081-1352.22</strain>
    </source>
</reference>
<proteinExistence type="predicted"/>
<evidence type="ECO:0000256" key="1">
    <source>
        <dbReference type="SAM" id="SignalP"/>
    </source>
</evidence>
<dbReference type="InParanoid" id="A0A0Q9X9Z8"/>
<dbReference type="KEGG" id="dmo:Dmoj_GI26626"/>
<evidence type="ECO:0000313" key="2">
    <source>
        <dbReference type="EMBL" id="KRG04281.1"/>
    </source>
</evidence>
<keyword evidence="3" id="KW-1185">Reference proteome</keyword>
<sequence length="60" mass="6865">MRLQFIYIHIIVILLALLCGHLSIGQVDDDDVGADGTKRPEKQEFPVWNDANGEWIDRDN</sequence>
<keyword evidence="1" id="KW-0732">Signal</keyword>
<dbReference type="EMBL" id="CH933808">
    <property type="protein sequence ID" value="KRG04281.1"/>
    <property type="molecule type" value="Genomic_DNA"/>
</dbReference>
<accession>A0A0Q9X9Z8</accession>